<protein>
    <recommendedName>
        <fullName evidence="7">Peptidase S54 rhomboid domain-containing protein</fullName>
    </recommendedName>
</protein>
<dbReference type="Gene3D" id="1.20.1540.10">
    <property type="entry name" value="Rhomboid-like"/>
    <property type="match status" value="1"/>
</dbReference>
<evidence type="ECO:0000313" key="8">
    <source>
        <dbReference type="EMBL" id="CAK9251950.1"/>
    </source>
</evidence>
<dbReference type="InterPro" id="IPR050925">
    <property type="entry name" value="Rhomboid_protease_S54"/>
</dbReference>
<evidence type="ECO:0000256" key="4">
    <source>
        <dbReference type="ARBA" id="ARBA00022989"/>
    </source>
</evidence>
<keyword evidence="3 6" id="KW-0812">Transmembrane</keyword>
<feature type="transmembrane region" description="Helical" evidence="6">
    <location>
        <begin position="191"/>
        <end position="209"/>
    </location>
</feature>
<proteinExistence type="inferred from homology"/>
<comment type="similarity">
    <text evidence="2">Belongs to the peptidase S54 family.</text>
</comment>
<dbReference type="PANTHER" id="PTHR43731:SF26">
    <property type="entry name" value="RHOMBOID-LIKE PROTEIN 10, CHLOROPLASTIC"/>
    <property type="match status" value="1"/>
</dbReference>
<gene>
    <name evidence="8" type="ORF">CSSPJE1EN1_LOCUS27328</name>
</gene>
<dbReference type="EMBL" id="CAXAQS010000532">
    <property type="protein sequence ID" value="CAK9251950.1"/>
    <property type="molecule type" value="Genomic_DNA"/>
</dbReference>
<comment type="caution">
    <text evidence="8">The sequence shown here is derived from an EMBL/GenBank/DDBJ whole genome shotgun (WGS) entry which is preliminary data.</text>
</comment>
<accession>A0ABP0VEM9</accession>
<dbReference type="Proteomes" id="UP001497444">
    <property type="component" value="Unassembled WGS sequence"/>
</dbReference>
<keyword evidence="4 6" id="KW-1133">Transmembrane helix</keyword>
<evidence type="ECO:0000313" key="9">
    <source>
        <dbReference type="Proteomes" id="UP001497444"/>
    </source>
</evidence>
<evidence type="ECO:0000256" key="3">
    <source>
        <dbReference type="ARBA" id="ARBA00022692"/>
    </source>
</evidence>
<evidence type="ECO:0000256" key="1">
    <source>
        <dbReference type="ARBA" id="ARBA00004141"/>
    </source>
</evidence>
<name>A0ABP0VEM9_9BRYO</name>
<dbReference type="PANTHER" id="PTHR43731">
    <property type="entry name" value="RHOMBOID PROTEASE"/>
    <property type="match status" value="1"/>
</dbReference>
<evidence type="ECO:0000256" key="5">
    <source>
        <dbReference type="ARBA" id="ARBA00023136"/>
    </source>
</evidence>
<feature type="transmembrane region" description="Helical" evidence="6">
    <location>
        <begin position="292"/>
        <end position="310"/>
    </location>
</feature>
<dbReference type="InterPro" id="IPR022764">
    <property type="entry name" value="Peptidase_S54_rhomboid_dom"/>
</dbReference>
<evidence type="ECO:0000256" key="2">
    <source>
        <dbReference type="ARBA" id="ARBA00009045"/>
    </source>
</evidence>
<keyword evidence="5 6" id="KW-0472">Membrane</keyword>
<dbReference type="Pfam" id="PF01694">
    <property type="entry name" value="Rhomboid"/>
    <property type="match status" value="1"/>
</dbReference>
<comment type="subcellular location">
    <subcellularLocation>
        <location evidence="1">Membrane</location>
        <topology evidence="1">Multi-pass membrane protein</topology>
    </subcellularLocation>
</comment>
<keyword evidence="9" id="KW-1185">Reference proteome</keyword>
<dbReference type="SUPFAM" id="SSF144091">
    <property type="entry name" value="Rhomboid-like"/>
    <property type="match status" value="1"/>
</dbReference>
<evidence type="ECO:0000256" key="6">
    <source>
        <dbReference type="SAM" id="Phobius"/>
    </source>
</evidence>
<sequence>MGGIIRALVGMGGGGGGMGASWIAAIGSMCTGQGALRGNNNGSSELSMRAAQMASKPLALSSSRVGFLVVAGAALQLERFLSLTSSFMGDQFKEPISKCNKTQGQSNNLGLDAGNGNCWQLAPQCCDSAGIPSLLGSSVVVYMPWGSIVQFLETGSHPRRKLKVRMAATGGRNEAPHSRTGVGVGSKGRKWTNVILGLNLLVYMAQVASQGQLLLWGAKVNSLINRGQLWRLITPSLLHANIAHLLVNSYSLNSVGPTVESLGGGRRFLAVYVASALASSSLSYTLCTAPSVGASGAIFGLVGALAVFLVRHKSLMSGGDQSLAQVGRVIAINMVFGLLSEGIDNWGHLGGLFGGAAVAWLVGPALSFQSQPGGGQRLLIDQPPLTRFMSIVRKKQHNS</sequence>
<feature type="domain" description="Peptidase S54 rhomboid" evidence="7">
    <location>
        <begin position="226"/>
        <end position="363"/>
    </location>
</feature>
<organism evidence="8 9">
    <name type="scientific">Sphagnum jensenii</name>
    <dbReference type="NCBI Taxonomy" id="128206"/>
    <lineage>
        <taxon>Eukaryota</taxon>
        <taxon>Viridiplantae</taxon>
        <taxon>Streptophyta</taxon>
        <taxon>Embryophyta</taxon>
        <taxon>Bryophyta</taxon>
        <taxon>Sphagnophytina</taxon>
        <taxon>Sphagnopsida</taxon>
        <taxon>Sphagnales</taxon>
        <taxon>Sphagnaceae</taxon>
        <taxon>Sphagnum</taxon>
    </lineage>
</organism>
<reference evidence="8" key="1">
    <citation type="submission" date="2024-02" db="EMBL/GenBank/DDBJ databases">
        <authorList>
            <consortium name="ELIXIR-Norway"/>
            <consortium name="Elixir Norway"/>
        </authorList>
    </citation>
    <scope>NUCLEOTIDE SEQUENCE</scope>
</reference>
<evidence type="ECO:0000259" key="7">
    <source>
        <dbReference type="Pfam" id="PF01694"/>
    </source>
</evidence>
<dbReference type="InterPro" id="IPR035952">
    <property type="entry name" value="Rhomboid-like_sf"/>
</dbReference>